<accession>A0AAF3FJG6</accession>
<comment type="catalytic activity">
    <reaction evidence="6 8">
        <text>glucuronate acceptor + UDP-alpha-D-glucuronate = acceptor beta-D-glucuronoside + UDP + H(+)</text>
        <dbReference type="Rhea" id="RHEA:21032"/>
        <dbReference type="ChEBI" id="CHEBI:15378"/>
        <dbReference type="ChEBI" id="CHEBI:58052"/>
        <dbReference type="ChEBI" id="CHEBI:58223"/>
        <dbReference type="ChEBI" id="CHEBI:132367"/>
        <dbReference type="ChEBI" id="CHEBI:132368"/>
        <dbReference type="EC" id="2.4.1.17"/>
    </reaction>
</comment>
<dbReference type="Gene3D" id="3.40.50.2000">
    <property type="entry name" value="Glycogen Phosphorylase B"/>
    <property type="match status" value="1"/>
</dbReference>
<dbReference type="SUPFAM" id="SSF53756">
    <property type="entry name" value="UDP-Glycosyltransferase/glycogen phosphorylase"/>
    <property type="match status" value="1"/>
</dbReference>
<dbReference type="PANTHER" id="PTHR48043">
    <property type="entry name" value="EG:EG0003.4 PROTEIN-RELATED"/>
    <property type="match status" value="1"/>
</dbReference>
<protein>
    <recommendedName>
        <fullName evidence="8">UDP-glucuronosyltransferase</fullName>
        <ecNumber evidence="8">2.4.1.17</ecNumber>
    </recommendedName>
</protein>
<dbReference type="CDD" id="cd03784">
    <property type="entry name" value="GT1_Gtf-like"/>
    <property type="match status" value="1"/>
</dbReference>
<keyword evidence="9" id="KW-1185">Reference proteome</keyword>
<dbReference type="WBParaSite" id="MBELARI_LOCUS7244">
    <property type="protein sequence ID" value="MBELARI_LOCUS7244"/>
    <property type="gene ID" value="MBELARI_LOCUS7244"/>
</dbReference>
<dbReference type="EC" id="2.4.1.17" evidence="8"/>
<dbReference type="InterPro" id="IPR002213">
    <property type="entry name" value="UDP_glucos_trans"/>
</dbReference>
<keyword evidence="4 7" id="KW-0808">Transferase</keyword>
<organism evidence="9 10">
    <name type="scientific">Mesorhabditis belari</name>
    <dbReference type="NCBI Taxonomy" id="2138241"/>
    <lineage>
        <taxon>Eukaryota</taxon>
        <taxon>Metazoa</taxon>
        <taxon>Ecdysozoa</taxon>
        <taxon>Nematoda</taxon>
        <taxon>Chromadorea</taxon>
        <taxon>Rhabditida</taxon>
        <taxon>Rhabditina</taxon>
        <taxon>Rhabditomorpha</taxon>
        <taxon>Rhabditoidea</taxon>
        <taxon>Rhabditidae</taxon>
        <taxon>Mesorhabditinae</taxon>
        <taxon>Mesorhabditis</taxon>
    </lineage>
</organism>
<keyword evidence="3 7" id="KW-0328">Glycosyltransferase</keyword>
<keyword evidence="5" id="KW-0732">Signal</keyword>
<evidence type="ECO:0000256" key="4">
    <source>
        <dbReference type="ARBA" id="ARBA00022679"/>
    </source>
</evidence>
<evidence type="ECO:0000256" key="6">
    <source>
        <dbReference type="ARBA" id="ARBA00047475"/>
    </source>
</evidence>
<proteinExistence type="inferred from homology"/>
<dbReference type="GO" id="GO:0016020">
    <property type="term" value="C:membrane"/>
    <property type="evidence" value="ECO:0007669"/>
    <property type="project" value="UniProtKB-SubCell"/>
</dbReference>
<evidence type="ECO:0000313" key="10">
    <source>
        <dbReference type="WBParaSite" id="MBELARI_LOCUS7244"/>
    </source>
</evidence>
<evidence type="ECO:0000256" key="7">
    <source>
        <dbReference type="RuleBase" id="RU003718"/>
    </source>
</evidence>
<evidence type="ECO:0000256" key="3">
    <source>
        <dbReference type="ARBA" id="ARBA00022676"/>
    </source>
</evidence>
<dbReference type="Pfam" id="PF00201">
    <property type="entry name" value="UDPGT"/>
    <property type="match status" value="1"/>
</dbReference>
<sequence length="436" mass="49564">MACEKLETLKKPQKRIVFQGMHASDSHIASSMPFAQRWHQEGHYIEFLETHEKPESYNYPAGINHTYIQLKSDVSYTEVLRAVWSHYFGASTFASIYMVGEMALQKCFIEHKEEMNKFLEKDFDLLVIDELFSILGFGLALKRKAEGIPYVTIASCASTHVMTHHLALGNNFIGRPAYFSIPSARFEPKSFWSRVNTFRESLADFILVHMNIHFHAQNGVKHLGLDGLQMAEVAKKASFYLYEELTMFNFPQPVGTETLHVGFHCPKFGELKGDYLEHVNHPGSQGTILIAFGTNVKWEFAPIETIKTFVDAVNDLTEFRIIWTYTGDAEHVKDVKSHVRITKWAPQKEILIHPKTVAFVSHGGMKSVKDTICAGVPVVFMPILAEQTLNAEMCRQAGFGFTLEKDKLTPEILRKALKTATTESYKQAMTRFLLQS</sequence>
<dbReference type="PANTHER" id="PTHR48043:SF62">
    <property type="entry name" value="GLUCURONOSYLTRANSFERASE"/>
    <property type="match status" value="1"/>
</dbReference>
<dbReference type="Proteomes" id="UP000887575">
    <property type="component" value="Unassembled WGS sequence"/>
</dbReference>
<reference evidence="10" key="1">
    <citation type="submission" date="2024-02" db="UniProtKB">
        <authorList>
            <consortium name="WormBaseParasite"/>
        </authorList>
    </citation>
    <scope>IDENTIFICATION</scope>
</reference>
<evidence type="ECO:0000256" key="1">
    <source>
        <dbReference type="ARBA" id="ARBA00004167"/>
    </source>
</evidence>
<dbReference type="InterPro" id="IPR035595">
    <property type="entry name" value="UDP_glycos_trans_CS"/>
</dbReference>
<dbReference type="InterPro" id="IPR050271">
    <property type="entry name" value="UDP-glycosyltransferase"/>
</dbReference>
<evidence type="ECO:0000256" key="8">
    <source>
        <dbReference type="RuleBase" id="RU362059"/>
    </source>
</evidence>
<name>A0AAF3FJG6_9BILA</name>
<dbReference type="AlphaFoldDB" id="A0AAF3FJG6"/>
<evidence type="ECO:0000256" key="5">
    <source>
        <dbReference type="ARBA" id="ARBA00022729"/>
    </source>
</evidence>
<dbReference type="FunFam" id="3.40.50.2000:FF:000021">
    <property type="entry name" value="UDP-glucuronosyltransferase"/>
    <property type="match status" value="1"/>
</dbReference>
<evidence type="ECO:0000313" key="9">
    <source>
        <dbReference type="Proteomes" id="UP000887575"/>
    </source>
</evidence>
<evidence type="ECO:0000256" key="2">
    <source>
        <dbReference type="ARBA" id="ARBA00009995"/>
    </source>
</evidence>
<dbReference type="GO" id="GO:0015020">
    <property type="term" value="F:glucuronosyltransferase activity"/>
    <property type="evidence" value="ECO:0007669"/>
    <property type="project" value="UniProtKB-EC"/>
</dbReference>
<comment type="subcellular location">
    <subcellularLocation>
        <location evidence="1 8">Membrane</location>
        <topology evidence="1 8">Single-pass membrane protein</topology>
    </subcellularLocation>
</comment>
<dbReference type="PROSITE" id="PS00375">
    <property type="entry name" value="UDPGT"/>
    <property type="match status" value="1"/>
</dbReference>
<comment type="similarity">
    <text evidence="2 7">Belongs to the UDP-glycosyltransferase family.</text>
</comment>